<sequence>MECGASSTAFPNSKRKAALDEDLSDGEDAVAVDAAAPPVLKQQNEQGGGDAAEEAPMRPKAIRIMSQEWIDSVLVDTIKPLPFKERQLRDPKLAAIFHAHEKSRAWFVEYHDWIRRELETKGYVEVDDDYEERRDLRHDVHRAVFYVREDEEEEAMAKLEALRRRP</sequence>
<name>A0A8T0PPR4_PANVG</name>
<evidence type="ECO:0000256" key="1">
    <source>
        <dbReference type="SAM" id="MobiDB-lite"/>
    </source>
</evidence>
<feature type="compositionally biased region" description="Polar residues" evidence="1">
    <location>
        <begin position="1"/>
        <end position="11"/>
    </location>
</feature>
<feature type="region of interest" description="Disordered" evidence="1">
    <location>
        <begin position="1"/>
        <end position="58"/>
    </location>
</feature>
<dbReference type="EMBL" id="CM029051">
    <property type="protein sequence ID" value="KAG2563630.1"/>
    <property type="molecule type" value="Genomic_DNA"/>
</dbReference>
<feature type="compositionally biased region" description="Acidic residues" evidence="1">
    <location>
        <begin position="20"/>
        <end position="30"/>
    </location>
</feature>
<gene>
    <name evidence="2" type="ORF">PVAP13_8KG133300</name>
</gene>
<dbReference type="Proteomes" id="UP000823388">
    <property type="component" value="Chromosome 8K"/>
</dbReference>
<dbReference type="PANTHER" id="PTHR35166:SF20">
    <property type="entry name" value="EXPRESSED PROTEIN"/>
    <property type="match status" value="1"/>
</dbReference>
<proteinExistence type="predicted"/>
<evidence type="ECO:0000313" key="2">
    <source>
        <dbReference type="EMBL" id="KAG2563630.1"/>
    </source>
</evidence>
<reference evidence="2" key="1">
    <citation type="submission" date="2020-05" db="EMBL/GenBank/DDBJ databases">
        <title>WGS assembly of Panicum virgatum.</title>
        <authorList>
            <person name="Lovell J.T."/>
            <person name="Jenkins J."/>
            <person name="Shu S."/>
            <person name="Juenger T.E."/>
            <person name="Schmutz J."/>
        </authorList>
    </citation>
    <scope>NUCLEOTIDE SEQUENCE</scope>
    <source>
        <strain evidence="2">AP13</strain>
    </source>
</reference>
<organism evidence="2 3">
    <name type="scientific">Panicum virgatum</name>
    <name type="common">Blackwell switchgrass</name>
    <dbReference type="NCBI Taxonomy" id="38727"/>
    <lineage>
        <taxon>Eukaryota</taxon>
        <taxon>Viridiplantae</taxon>
        <taxon>Streptophyta</taxon>
        <taxon>Embryophyta</taxon>
        <taxon>Tracheophyta</taxon>
        <taxon>Spermatophyta</taxon>
        <taxon>Magnoliopsida</taxon>
        <taxon>Liliopsida</taxon>
        <taxon>Poales</taxon>
        <taxon>Poaceae</taxon>
        <taxon>PACMAD clade</taxon>
        <taxon>Panicoideae</taxon>
        <taxon>Panicodae</taxon>
        <taxon>Paniceae</taxon>
        <taxon>Panicinae</taxon>
        <taxon>Panicum</taxon>
        <taxon>Panicum sect. Hiantes</taxon>
    </lineage>
</organism>
<dbReference type="AlphaFoldDB" id="A0A8T0PPR4"/>
<evidence type="ECO:0000313" key="3">
    <source>
        <dbReference type="Proteomes" id="UP000823388"/>
    </source>
</evidence>
<dbReference type="PANTHER" id="PTHR35166">
    <property type="entry name" value="OS05G0193700 PROTEIN-RELATED"/>
    <property type="match status" value="1"/>
</dbReference>
<comment type="caution">
    <text evidence="2">The sequence shown here is derived from an EMBL/GenBank/DDBJ whole genome shotgun (WGS) entry which is preliminary data.</text>
</comment>
<keyword evidence="3" id="KW-1185">Reference proteome</keyword>
<protein>
    <submittedName>
        <fullName evidence="2">Uncharacterized protein</fullName>
    </submittedName>
</protein>
<accession>A0A8T0PPR4</accession>